<evidence type="ECO:0000313" key="3">
    <source>
        <dbReference type="EMBL" id="CAI9264771.1"/>
    </source>
</evidence>
<keyword evidence="1" id="KW-0812">Transmembrane</keyword>
<accession>A0AA35V124</accession>
<sequence>MVYLPWRVWIFPLLVPLSPLPGKIGVYLKTLDVGIRFPLTDFQEVVLQKDGCSLQMLTPNAVNKVVLFEMIYWANGYLPDYFVFKFFFRFCANGDKCTFSELVGSGRYRANVFADIAPKLFPHNQGVTDYLKGVQEIVLVVAVDAGENGKDGEPGGEGDRGVGAAWRIPDFSRFSSRTSKFILRFLALLSSSLLVTLSVLTATSMGSMASVPYVRLKGVSFVLVCGVVLYDHSTVGI</sequence>
<evidence type="ECO:0000256" key="1">
    <source>
        <dbReference type="SAM" id="Phobius"/>
    </source>
</evidence>
<dbReference type="AlphaFoldDB" id="A0AA35V124"/>
<keyword evidence="2" id="KW-0732">Signal</keyword>
<reference evidence="3" key="1">
    <citation type="submission" date="2023-04" db="EMBL/GenBank/DDBJ databases">
        <authorList>
            <person name="Vijverberg K."/>
            <person name="Xiong W."/>
            <person name="Schranz E."/>
        </authorList>
    </citation>
    <scope>NUCLEOTIDE SEQUENCE</scope>
</reference>
<keyword evidence="1" id="KW-1133">Transmembrane helix</keyword>
<feature type="signal peptide" evidence="2">
    <location>
        <begin position="1"/>
        <end position="25"/>
    </location>
</feature>
<evidence type="ECO:0000256" key="2">
    <source>
        <dbReference type="SAM" id="SignalP"/>
    </source>
</evidence>
<keyword evidence="4" id="KW-1185">Reference proteome</keyword>
<dbReference type="EMBL" id="OX465086">
    <property type="protein sequence ID" value="CAI9264771.1"/>
    <property type="molecule type" value="Genomic_DNA"/>
</dbReference>
<organism evidence="3 4">
    <name type="scientific">Lactuca saligna</name>
    <name type="common">Willowleaf lettuce</name>
    <dbReference type="NCBI Taxonomy" id="75948"/>
    <lineage>
        <taxon>Eukaryota</taxon>
        <taxon>Viridiplantae</taxon>
        <taxon>Streptophyta</taxon>
        <taxon>Embryophyta</taxon>
        <taxon>Tracheophyta</taxon>
        <taxon>Spermatophyta</taxon>
        <taxon>Magnoliopsida</taxon>
        <taxon>eudicotyledons</taxon>
        <taxon>Gunneridae</taxon>
        <taxon>Pentapetalae</taxon>
        <taxon>asterids</taxon>
        <taxon>campanulids</taxon>
        <taxon>Asterales</taxon>
        <taxon>Asteraceae</taxon>
        <taxon>Cichorioideae</taxon>
        <taxon>Cichorieae</taxon>
        <taxon>Lactucinae</taxon>
        <taxon>Lactuca</taxon>
    </lineage>
</organism>
<dbReference type="Proteomes" id="UP001177003">
    <property type="component" value="Chromosome 0"/>
</dbReference>
<proteinExistence type="predicted"/>
<feature type="chain" id="PRO_5041299173" evidence="2">
    <location>
        <begin position="26"/>
        <end position="237"/>
    </location>
</feature>
<evidence type="ECO:0000313" key="4">
    <source>
        <dbReference type="Proteomes" id="UP001177003"/>
    </source>
</evidence>
<feature type="transmembrane region" description="Helical" evidence="1">
    <location>
        <begin position="181"/>
        <end position="200"/>
    </location>
</feature>
<keyword evidence="1" id="KW-0472">Membrane</keyword>
<name>A0AA35V124_LACSI</name>
<gene>
    <name evidence="3" type="ORF">LSALG_LOCUS5406</name>
</gene>
<feature type="transmembrane region" description="Helical" evidence="1">
    <location>
        <begin position="212"/>
        <end position="230"/>
    </location>
</feature>
<protein>
    <submittedName>
        <fullName evidence="3">Uncharacterized protein</fullName>
    </submittedName>
</protein>